<dbReference type="Pfam" id="PF07833">
    <property type="entry name" value="Cu_amine_oxidN1"/>
    <property type="match status" value="1"/>
</dbReference>
<feature type="signal peptide" evidence="1">
    <location>
        <begin position="1"/>
        <end position="25"/>
    </location>
</feature>
<dbReference type="InterPro" id="IPR012854">
    <property type="entry name" value="Cu_amine_oxidase-like_N"/>
</dbReference>
<evidence type="ECO:0000313" key="5">
    <source>
        <dbReference type="Proteomes" id="UP000309676"/>
    </source>
</evidence>
<dbReference type="Pfam" id="PF10648">
    <property type="entry name" value="Gmad2"/>
    <property type="match status" value="1"/>
</dbReference>
<name>A0A5R9G0F0_9BACL</name>
<dbReference type="InterPro" id="IPR018911">
    <property type="entry name" value="Gmad2_Ig-like_dom"/>
</dbReference>
<evidence type="ECO:0000259" key="3">
    <source>
        <dbReference type="Pfam" id="PF10648"/>
    </source>
</evidence>
<sequence>MRRFQGFAAGLLVGAALMTAWPTLAATVKTYVATAANYPVYVNGAPYVDGERPILNVDGSTYIPLRAVGELLGAQVEWSESPRQVDIRRDVDETGNNAFRNVVVSGSAGSYTIRGEARVFEATMQYAVSDGHRYLFEKTVQVNEGAPAWSAFELKVDVPASQLPVNGTLMLELFEYSAKDGAKVNIWAVPLEGFS</sequence>
<dbReference type="OrthoDB" id="1357684at2"/>
<organism evidence="4 5">
    <name type="scientific">Paenibacillus antri</name>
    <dbReference type="NCBI Taxonomy" id="2582848"/>
    <lineage>
        <taxon>Bacteria</taxon>
        <taxon>Bacillati</taxon>
        <taxon>Bacillota</taxon>
        <taxon>Bacilli</taxon>
        <taxon>Bacillales</taxon>
        <taxon>Paenibacillaceae</taxon>
        <taxon>Paenibacillus</taxon>
    </lineage>
</organism>
<comment type="caution">
    <text evidence="4">The sequence shown here is derived from an EMBL/GenBank/DDBJ whole genome shotgun (WGS) entry which is preliminary data.</text>
</comment>
<feature type="chain" id="PRO_5024330226" description="Copper amine oxidase N-terminal domain-containing protein" evidence="1">
    <location>
        <begin position="26"/>
        <end position="195"/>
    </location>
</feature>
<evidence type="ECO:0000256" key="1">
    <source>
        <dbReference type="SAM" id="SignalP"/>
    </source>
</evidence>
<evidence type="ECO:0008006" key="6">
    <source>
        <dbReference type="Google" id="ProtNLM"/>
    </source>
</evidence>
<dbReference type="AlphaFoldDB" id="A0A5R9G0F0"/>
<feature type="domain" description="Copper amine oxidase-like N-terminal" evidence="2">
    <location>
        <begin position="34"/>
        <end position="86"/>
    </location>
</feature>
<accession>A0A5R9G0F0</accession>
<gene>
    <name evidence="4" type="ORF">FE782_26810</name>
</gene>
<keyword evidence="5" id="KW-1185">Reference proteome</keyword>
<dbReference type="EMBL" id="VCIW01000023">
    <property type="protein sequence ID" value="TLS49241.1"/>
    <property type="molecule type" value="Genomic_DNA"/>
</dbReference>
<dbReference type="RefSeq" id="WP_138197439.1">
    <property type="nucleotide sequence ID" value="NZ_VCIW01000023.1"/>
</dbReference>
<proteinExistence type="predicted"/>
<keyword evidence="1" id="KW-0732">Signal</keyword>
<protein>
    <recommendedName>
        <fullName evidence="6">Copper amine oxidase N-terminal domain-containing protein</fullName>
    </recommendedName>
</protein>
<reference evidence="4 5" key="1">
    <citation type="submission" date="2019-05" db="EMBL/GenBank/DDBJ databases">
        <authorList>
            <person name="Narsing Rao M.P."/>
            <person name="Li W.J."/>
        </authorList>
    </citation>
    <scope>NUCLEOTIDE SEQUENCE [LARGE SCALE GENOMIC DNA]</scope>
    <source>
        <strain evidence="4 5">SYSU_K30003</strain>
    </source>
</reference>
<evidence type="ECO:0000259" key="2">
    <source>
        <dbReference type="Pfam" id="PF07833"/>
    </source>
</evidence>
<evidence type="ECO:0000313" key="4">
    <source>
        <dbReference type="EMBL" id="TLS49241.1"/>
    </source>
</evidence>
<feature type="domain" description="Bacterial spore germination immunoglobulin-like" evidence="3">
    <location>
        <begin position="109"/>
        <end position="182"/>
    </location>
</feature>
<dbReference type="Proteomes" id="UP000309676">
    <property type="component" value="Unassembled WGS sequence"/>
</dbReference>
<dbReference type="SUPFAM" id="SSF55383">
    <property type="entry name" value="Copper amine oxidase, domain N"/>
    <property type="match status" value="1"/>
</dbReference>
<dbReference type="InterPro" id="IPR036582">
    <property type="entry name" value="Mao_N_sf"/>
</dbReference>